<organism evidence="1 2">
    <name type="scientific">Laccaria amethystina LaAM-08-1</name>
    <dbReference type="NCBI Taxonomy" id="1095629"/>
    <lineage>
        <taxon>Eukaryota</taxon>
        <taxon>Fungi</taxon>
        <taxon>Dikarya</taxon>
        <taxon>Basidiomycota</taxon>
        <taxon>Agaricomycotina</taxon>
        <taxon>Agaricomycetes</taxon>
        <taxon>Agaricomycetidae</taxon>
        <taxon>Agaricales</taxon>
        <taxon>Agaricineae</taxon>
        <taxon>Hydnangiaceae</taxon>
        <taxon>Laccaria</taxon>
    </lineage>
</organism>
<dbReference type="Proteomes" id="UP000054477">
    <property type="component" value="Unassembled WGS sequence"/>
</dbReference>
<sequence>MKKVHNTIAEFDVVSWPLLPKPLLLSLNPIGGRLVSHPLTNLMSCPGRVALRHIFCRFHPPLSDTRPNYTRGQPFSLRSCPHITYPICLPGNFYSPSTNALRTCIIFSPCNIGFVRRTV</sequence>
<reference evidence="1 2" key="1">
    <citation type="submission" date="2014-04" db="EMBL/GenBank/DDBJ databases">
        <authorList>
            <consortium name="DOE Joint Genome Institute"/>
            <person name="Kuo A."/>
            <person name="Kohler A."/>
            <person name="Nagy L.G."/>
            <person name="Floudas D."/>
            <person name="Copeland A."/>
            <person name="Barry K.W."/>
            <person name="Cichocki N."/>
            <person name="Veneault-Fourrey C."/>
            <person name="LaButti K."/>
            <person name="Lindquist E.A."/>
            <person name="Lipzen A."/>
            <person name="Lundell T."/>
            <person name="Morin E."/>
            <person name="Murat C."/>
            <person name="Sun H."/>
            <person name="Tunlid A."/>
            <person name="Henrissat B."/>
            <person name="Grigoriev I.V."/>
            <person name="Hibbett D.S."/>
            <person name="Martin F."/>
            <person name="Nordberg H.P."/>
            <person name="Cantor M.N."/>
            <person name="Hua S.X."/>
        </authorList>
    </citation>
    <scope>NUCLEOTIDE SEQUENCE [LARGE SCALE GENOMIC DNA]</scope>
    <source>
        <strain evidence="1 2">LaAM-08-1</strain>
    </source>
</reference>
<protein>
    <submittedName>
        <fullName evidence="1">Uncharacterized protein</fullName>
    </submittedName>
</protein>
<name>A0A0C9XZF7_9AGAR</name>
<proteinExistence type="predicted"/>
<dbReference type="EMBL" id="KN838550">
    <property type="protein sequence ID" value="KIK07014.1"/>
    <property type="molecule type" value="Genomic_DNA"/>
</dbReference>
<keyword evidence="2" id="KW-1185">Reference proteome</keyword>
<reference evidence="2" key="2">
    <citation type="submission" date="2015-01" db="EMBL/GenBank/DDBJ databases">
        <title>Evolutionary Origins and Diversification of the Mycorrhizal Mutualists.</title>
        <authorList>
            <consortium name="DOE Joint Genome Institute"/>
            <consortium name="Mycorrhizal Genomics Consortium"/>
            <person name="Kohler A."/>
            <person name="Kuo A."/>
            <person name="Nagy L.G."/>
            <person name="Floudas D."/>
            <person name="Copeland A."/>
            <person name="Barry K.W."/>
            <person name="Cichocki N."/>
            <person name="Veneault-Fourrey C."/>
            <person name="LaButti K."/>
            <person name="Lindquist E.A."/>
            <person name="Lipzen A."/>
            <person name="Lundell T."/>
            <person name="Morin E."/>
            <person name="Murat C."/>
            <person name="Riley R."/>
            <person name="Ohm R."/>
            <person name="Sun H."/>
            <person name="Tunlid A."/>
            <person name="Henrissat B."/>
            <person name="Grigoriev I.V."/>
            <person name="Hibbett D.S."/>
            <person name="Martin F."/>
        </authorList>
    </citation>
    <scope>NUCLEOTIDE SEQUENCE [LARGE SCALE GENOMIC DNA]</scope>
    <source>
        <strain evidence="2">LaAM-08-1</strain>
    </source>
</reference>
<accession>A0A0C9XZF7</accession>
<dbReference type="HOGENOM" id="CLU_2061853_0_0_1"/>
<dbReference type="AlphaFoldDB" id="A0A0C9XZF7"/>
<evidence type="ECO:0000313" key="1">
    <source>
        <dbReference type="EMBL" id="KIK07014.1"/>
    </source>
</evidence>
<evidence type="ECO:0000313" key="2">
    <source>
        <dbReference type="Proteomes" id="UP000054477"/>
    </source>
</evidence>
<gene>
    <name evidence="1" type="ORF">K443DRAFT_235931</name>
</gene>